<evidence type="ECO:0000313" key="2">
    <source>
        <dbReference type="Proteomes" id="UP000664203"/>
    </source>
</evidence>
<reference evidence="1" key="1">
    <citation type="submission" date="2021-03" db="EMBL/GenBank/DDBJ databases">
        <authorList>
            <person name="Tagirdzhanova G."/>
        </authorList>
    </citation>
    <scope>NUCLEOTIDE SEQUENCE</scope>
</reference>
<organism evidence="1 2">
    <name type="scientific">Alectoria fallacina</name>
    <dbReference type="NCBI Taxonomy" id="1903189"/>
    <lineage>
        <taxon>Eukaryota</taxon>
        <taxon>Fungi</taxon>
        <taxon>Dikarya</taxon>
        <taxon>Ascomycota</taxon>
        <taxon>Pezizomycotina</taxon>
        <taxon>Lecanoromycetes</taxon>
        <taxon>OSLEUM clade</taxon>
        <taxon>Lecanoromycetidae</taxon>
        <taxon>Lecanorales</taxon>
        <taxon>Lecanorineae</taxon>
        <taxon>Parmeliaceae</taxon>
        <taxon>Alectoria</taxon>
    </lineage>
</organism>
<evidence type="ECO:0000313" key="1">
    <source>
        <dbReference type="EMBL" id="CAF9922379.1"/>
    </source>
</evidence>
<dbReference type="EMBL" id="CAJPDR010000155">
    <property type="protein sequence ID" value="CAF9922379.1"/>
    <property type="molecule type" value="Genomic_DNA"/>
</dbReference>
<proteinExistence type="predicted"/>
<comment type="caution">
    <text evidence="1">The sequence shown here is derived from an EMBL/GenBank/DDBJ whole genome shotgun (WGS) entry which is preliminary data.</text>
</comment>
<sequence length="165" mass="18839">MALEYDIPFLQTGQLPKMGWHEVEEEGKTAVMASALVASPVTMAGGRPLQHGICSRFPKASPEDLVEWTKGLSNFNTQPEPDDLMNKHYNSRTNAEEFLTRSCKHWQWSRFRPNNMFPTIDQLREKISSNSTSGAAMPVYYPPQPVLKLRGIAEFRQSTSMHLWR</sequence>
<gene>
    <name evidence="1" type="ORF">ALECFALPRED_002071</name>
</gene>
<protein>
    <submittedName>
        <fullName evidence="1">Uncharacterized protein</fullName>
    </submittedName>
</protein>
<dbReference type="AlphaFoldDB" id="A0A8H3FF57"/>
<keyword evidence="2" id="KW-1185">Reference proteome</keyword>
<dbReference type="OrthoDB" id="3435694at2759"/>
<dbReference type="Proteomes" id="UP000664203">
    <property type="component" value="Unassembled WGS sequence"/>
</dbReference>
<accession>A0A8H3FF57</accession>
<name>A0A8H3FF57_9LECA</name>